<sequence length="120" mass="13563">MIGDSWNNGYHRFAFTMAGAYIGFAIESYAKLLPVVTKLDAHIGDNPDNVKDAPSHDGDDLAIKEQIKMGGEATGRLDYFVRRNRTSNGDRNQLKFQSVRVSNTDDARLIRKTPRFMERV</sequence>
<keyword evidence="2" id="KW-1185">Reference proteome</keyword>
<name>A0A8H6JDW1_9PEZI</name>
<protein>
    <submittedName>
        <fullName evidence="1">Uncharacterized protein</fullName>
    </submittedName>
</protein>
<comment type="caution">
    <text evidence="1">The sequence shown here is derived from an EMBL/GenBank/DDBJ whole genome shotgun (WGS) entry which is preliminary data.</text>
</comment>
<reference evidence="1 2" key="1">
    <citation type="journal article" date="2020" name="Phytopathology">
        <title>Genome Sequence Resources of Colletotrichum truncatum, C. plurivorum, C. musicola, and C. sojae: Four Species Pathogenic to Soybean (Glycine max).</title>
        <authorList>
            <person name="Rogerio F."/>
            <person name="Boufleur T.R."/>
            <person name="Ciampi-Guillardi M."/>
            <person name="Sukno S.A."/>
            <person name="Thon M.R."/>
            <person name="Massola Junior N.S."/>
            <person name="Baroncelli R."/>
        </authorList>
    </citation>
    <scope>NUCLEOTIDE SEQUENCE [LARGE SCALE GENOMIC DNA]</scope>
    <source>
        <strain evidence="1 2">LFN0009</strain>
    </source>
</reference>
<dbReference type="EMBL" id="WIGN01000078">
    <property type="protein sequence ID" value="KAF6811108.1"/>
    <property type="molecule type" value="Genomic_DNA"/>
</dbReference>
<evidence type="ECO:0000313" key="2">
    <source>
        <dbReference type="Proteomes" id="UP000652219"/>
    </source>
</evidence>
<organism evidence="1 2">
    <name type="scientific">Colletotrichum sojae</name>
    <dbReference type="NCBI Taxonomy" id="2175907"/>
    <lineage>
        <taxon>Eukaryota</taxon>
        <taxon>Fungi</taxon>
        <taxon>Dikarya</taxon>
        <taxon>Ascomycota</taxon>
        <taxon>Pezizomycotina</taxon>
        <taxon>Sordariomycetes</taxon>
        <taxon>Hypocreomycetidae</taxon>
        <taxon>Glomerellales</taxon>
        <taxon>Glomerellaceae</taxon>
        <taxon>Colletotrichum</taxon>
        <taxon>Colletotrichum orchidearum species complex</taxon>
    </lineage>
</organism>
<proteinExistence type="predicted"/>
<evidence type="ECO:0000313" key="1">
    <source>
        <dbReference type="EMBL" id="KAF6811108.1"/>
    </source>
</evidence>
<dbReference type="AlphaFoldDB" id="A0A8H6JDW1"/>
<gene>
    <name evidence="1" type="ORF">CSOJ01_05913</name>
</gene>
<accession>A0A8H6JDW1</accession>
<dbReference type="Proteomes" id="UP000652219">
    <property type="component" value="Unassembled WGS sequence"/>
</dbReference>